<reference evidence="2" key="1">
    <citation type="submission" date="2013-09" db="EMBL/GenBank/DDBJ databases">
        <title>Corchorus olitorius genome sequencing.</title>
        <authorList>
            <person name="Alam M."/>
            <person name="Haque M.S."/>
            <person name="Islam M.S."/>
            <person name="Emdad E.M."/>
            <person name="Islam M.M."/>
            <person name="Ahmed B."/>
            <person name="Halim A."/>
            <person name="Hossen Q.M.M."/>
            <person name="Hossain M.Z."/>
            <person name="Ahmed R."/>
            <person name="Khan M.M."/>
            <person name="Islam R."/>
            <person name="Rashid M.M."/>
            <person name="Khan S.A."/>
            <person name="Rahman M.S."/>
            <person name="Alam M."/>
            <person name="Yahiya A.S."/>
            <person name="Khan M.S."/>
            <person name="Azam M.S."/>
            <person name="Haque T."/>
            <person name="Lashkar M.Z.H."/>
            <person name="Akhand A.I."/>
            <person name="Morshed G."/>
            <person name="Roy S."/>
            <person name="Uddin K.S."/>
            <person name="Rabeya T."/>
            <person name="Hossain A.S."/>
            <person name="Chowdhury A."/>
            <person name="Snigdha A.R."/>
            <person name="Mortoza M.S."/>
            <person name="Matin S.A."/>
            <person name="Hoque S.M.E."/>
            <person name="Islam M.K."/>
            <person name="Roy D.K."/>
            <person name="Haider R."/>
            <person name="Moosa M.M."/>
            <person name="Elias S.M."/>
            <person name="Hasan A.M."/>
            <person name="Jahan S."/>
            <person name="Shafiuddin M."/>
            <person name="Mahmood N."/>
            <person name="Shommy N.S."/>
        </authorList>
    </citation>
    <scope>NUCLEOTIDE SEQUENCE [LARGE SCALE GENOMIC DNA]</scope>
    <source>
        <strain evidence="2">cv. O-4</strain>
    </source>
</reference>
<accession>A0A1R3KF12</accession>
<gene>
    <name evidence="1" type="ORF">COLO4_08703</name>
</gene>
<comment type="caution">
    <text evidence="1">The sequence shown here is derived from an EMBL/GenBank/DDBJ whole genome shotgun (WGS) entry which is preliminary data.</text>
</comment>
<name>A0A1R3KF12_9ROSI</name>
<organism evidence="1 2">
    <name type="scientific">Corchorus olitorius</name>
    <dbReference type="NCBI Taxonomy" id="93759"/>
    <lineage>
        <taxon>Eukaryota</taxon>
        <taxon>Viridiplantae</taxon>
        <taxon>Streptophyta</taxon>
        <taxon>Embryophyta</taxon>
        <taxon>Tracheophyta</taxon>
        <taxon>Spermatophyta</taxon>
        <taxon>Magnoliopsida</taxon>
        <taxon>eudicotyledons</taxon>
        <taxon>Gunneridae</taxon>
        <taxon>Pentapetalae</taxon>
        <taxon>rosids</taxon>
        <taxon>malvids</taxon>
        <taxon>Malvales</taxon>
        <taxon>Malvaceae</taxon>
        <taxon>Grewioideae</taxon>
        <taxon>Apeibeae</taxon>
        <taxon>Corchorus</taxon>
    </lineage>
</organism>
<sequence>MGFMDSHLMPSESIYGFRNKPIAVKGLIELPICLGDGENVIHVMSTFVVTYQLSGYNVVIGRPLMKIRMVESIYCLKVKSPTLKGVGHMRSSQVQARQCHLTSLIISKKMTQVDGEIIDLQEYSPEVEEKGFAVTAACDSLCRHASLSFANPI</sequence>
<keyword evidence="2" id="KW-1185">Reference proteome</keyword>
<dbReference type="Proteomes" id="UP000187203">
    <property type="component" value="Unassembled WGS sequence"/>
</dbReference>
<evidence type="ECO:0000313" key="2">
    <source>
        <dbReference type="Proteomes" id="UP000187203"/>
    </source>
</evidence>
<protein>
    <submittedName>
        <fullName evidence="1">Uncharacterized protein</fullName>
    </submittedName>
</protein>
<dbReference type="OrthoDB" id="2919534at2759"/>
<proteinExistence type="predicted"/>
<dbReference type="AlphaFoldDB" id="A0A1R3KF12"/>
<evidence type="ECO:0000313" key="1">
    <source>
        <dbReference type="EMBL" id="OMP05639.1"/>
    </source>
</evidence>
<dbReference type="EMBL" id="AWUE01013929">
    <property type="protein sequence ID" value="OMP05639.1"/>
    <property type="molecule type" value="Genomic_DNA"/>
</dbReference>